<organism evidence="5 6">
    <name type="scientific">Actinoplanes sandaracinus</name>
    <dbReference type="NCBI Taxonomy" id="3045177"/>
    <lineage>
        <taxon>Bacteria</taxon>
        <taxon>Bacillati</taxon>
        <taxon>Actinomycetota</taxon>
        <taxon>Actinomycetes</taxon>
        <taxon>Micromonosporales</taxon>
        <taxon>Micromonosporaceae</taxon>
        <taxon>Actinoplanes</taxon>
    </lineage>
</organism>
<dbReference type="EMBL" id="JASCTH010000037">
    <property type="protein sequence ID" value="MDI6104804.1"/>
    <property type="molecule type" value="Genomic_DNA"/>
</dbReference>
<feature type="domain" description="HTH araC/xylS-type" evidence="4">
    <location>
        <begin position="221"/>
        <end position="323"/>
    </location>
</feature>
<protein>
    <submittedName>
        <fullName evidence="5">AraC family transcriptional regulator</fullName>
    </submittedName>
</protein>
<dbReference type="SMART" id="SM00342">
    <property type="entry name" value="HTH_ARAC"/>
    <property type="match status" value="1"/>
</dbReference>
<dbReference type="Gene3D" id="1.10.10.60">
    <property type="entry name" value="Homeodomain-like"/>
    <property type="match status" value="1"/>
</dbReference>
<accession>A0ABT6WYJ3</accession>
<evidence type="ECO:0000259" key="4">
    <source>
        <dbReference type="PROSITE" id="PS01124"/>
    </source>
</evidence>
<dbReference type="PROSITE" id="PS01124">
    <property type="entry name" value="HTH_ARAC_FAMILY_2"/>
    <property type="match status" value="1"/>
</dbReference>
<proteinExistence type="predicted"/>
<evidence type="ECO:0000256" key="1">
    <source>
        <dbReference type="ARBA" id="ARBA00023015"/>
    </source>
</evidence>
<evidence type="ECO:0000256" key="2">
    <source>
        <dbReference type="ARBA" id="ARBA00023125"/>
    </source>
</evidence>
<dbReference type="Pfam" id="PF12833">
    <property type="entry name" value="HTH_18"/>
    <property type="match status" value="1"/>
</dbReference>
<keyword evidence="6" id="KW-1185">Reference proteome</keyword>
<name>A0ABT6WYJ3_9ACTN</name>
<evidence type="ECO:0000313" key="5">
    <source>
        <dbReference type="EMBL" id="MDI6104804.1"/>
    </source>
</evidence>
<evidence type="ECO:0000313" key="6">
    <source>
        <dbReference type="Proteomes" id="UP001241758"/>
    </source>
</evidence>
<sequence>MELTHTPVRRAEMETKDLAVAEELLSRDYVEYRPQLVRHRADFVFRAQSAAVGGCGVDRVRNWATLEGTVDALGEVAALVVTAGRYAIREDHDYRPVAPGTAVLLPTSTSVPIRWDRVDVQMVRFPIAAVTRAAGRLGVEPVDFRFVATAPLSAAHNRHWVSTVGYLERAFDGPEPAIAYPLLRESMLQSLAAVAIAVFPNTTMSVDYAAGPGRITPAAIRRAIAYLDAYAAEPLTLEQVAAAAGISVRGLQAGFARHRGVSPMAYLRRVRMERAHRDLQAGDRSRGDTVAAIARRWGFAAPGRFAVEYRRVFGRSPGRTLRA</sequence>
<dbReference type="InterPro" id="IPR050204">
    <property type="entry name" value="AraC_XylS_family_regulators"/>
</dbReference>
<dbReference type="InterPro" id="IPR018060">
    <property type="entry name" value="HTH_AraC"/>
</dbReference>
<dbReference type="PANTHER" id="PTHR46796:SF12">
    <property type="entry name" value="HTH-TYPE DNA-BINDING TRANSCRIPTIONAL ACTIVATOR EUTR"/>
    <property type="match status" value="1"/>
</dbReference>
<keyword evidence="1" id="KW-0805">Transcription regulation</keyword>
<gene>
    <name evidence="5" type="ORF">QLQ12_40065</name>
</gene>
<keyword evidence="2" id="KW-0238">DNA-binding</keyword>
<dbReference type="InterPro" id="IPR009057">
    <property type="entry name" value="Homeodomain-like_sf"/>
</dbReference>
<dbReference type="SUPFAM" id="SSF46689">
    <property type="entry name" value="Homeodomain-like"/>
    <property type="match status" value="2"/>
</dbReference>
<keyword evidence="3" id="KW-0804">Transcription</keyword>
<reference evidence="5 6" key="1">
    <citation type="submission" date="2023-05" db="EMBL/GenBank/DDBJ databases">
        <title>Actinoplanes sp. NEAU-A12 genome sequencing.</title>
        <authorList>
            <person name="Wang Z.-S."/>
        </authorList>
    </citation>
    <scope>NUCLEOTIDE SEQUENCE [LARGE SCALE GENOMIC DNA]</scope>
    <source>
        <strain evidence="5 6">NEAU-A12</strain>
    </source>
</reference>
<comment type="caution">
    <text evidence="5">The sequence shown here is derived from an EMBL/GenBank/DDBJ whole genome shotgun (WGS) entry which is preliminary data.</text>
</comment>
<dbReference type="RefSeq" id="WP_282766228.1">
    <property type="nucleotide sequence ID" value="NZ_JASCTH010000037.1"/>
</dbReference>
<evidence type="ECO:0000256" key="3">
    <source>
        <dbReference type="ARBA" id="ARBA00023163"/>
    </source>
</evidence>
<dbReference type="PANTHER" id="PTHR46796">
    <property type="entry name" value="HTH-TYPE TRANSCRIPTIONAL ACTIVATOR RHAS-RELATED"/>
    <property type="match status" value="1"/>
</dbReference>
<dbReference type="Proteomes" id="UP001241758">
    <property type="component" value="Unassembled WGS sequence"/>
</dbReference>